<dbReference type="Proteomes" id="UP000026714">
    <property type="component" value="Unassembled WGS sequence"/>
</dbReference>
<name>A0A059KRH7_9BURK</name>
<dbReference type="PROSITE" id="PS00793">
    <property type="entry name" value="DHPS_2"/>
    <property type="match status" value="1"/>
</dbReference>
<evidence type="ECO:0000259" key="10">
    <source>
        <dbReference type="PROSITE" id="PS50972"/>
    </source>
</evidence>
<dbReference type="GO" id="GO:0005829">
    <property type="term" value="C:cytosol"/>
    <property type="evidence" value="ECO:0007669"/>
    <property type="project" value="TreeGrafter"/>
</dbReference>
<feature type="domain" description="Pterin-binding" evidence="10">
    <location>
        <begin position="26"/>
        <end position="277"/>
    </location>
</feature>
<dbReference type="STRING" id="34103.SAMN05421778_12732"/>
<proteinExistence type="inferred from homology"/>
<dbReference type="GO" id="GO:0046654">
    <property type="term" value="P:tetrahydrofolate biosynthetic process"/>
    <property type="evidence" value="ECO:0007669"/>
    <property type="project" value="UniProtKB-UniPathway"/>
</dbReference>
<keyword evidence="6 9" id="KW-0479">Metal-binding</keyword>
<dbReference type="GO" id="GO:0046656">
    <property type="term" value="P:folic acid biosynthetic process"/>
    <property type="evidence" value="ECO:0007669"/>
    <property type="project" value="UniProtKB-KW"/>
</dbReference>
<dbReference type="AlphaFoldDB" id="A0A059KRH7"/>
<keyword evidence="7 9" id="KW-0460">Magnesium</keyword>
<dbReference type="EMBL" id="AZRA01000009">
    <property type="protein sequence ID" value="KDB53970.1"/>
    <property type="molecule type" value="Genomic_DNA"/>
</dbReference>
<dbReference type="GO" id="GO:0004156">
    <property type="term" value="F:dihydropteroate synthase activity"/>
    <property type="evidence" value="ECO:0007669"/>
    <property type="project" value="UniProtKB-EC"/>
</dbReference>
<evidence type="ECO:0000256" key="9">
    <source>
        <dbReference type="RuleBase" id="RU361205"/>
    </source>
</evidence>
<dbReference type="PROSITE" id="PS00792">
    <property type="entry name" value="DHPS_1"/>
    <property type="match status" value="1"/>
</dbReference>
<comment type="cofactor">
    <cofactor evidence="2 9">
        <name>Mg(2+)</name>
        <dbReference type="ChEBI" id="CHEBI:18420"/>
    </cofactor>
</comment>
<gene>
    <name evidence="11" type="ORF">X805_04320</name>
</gene>
<dbReference type="PANTHER" id="PTHR20941">
    <property type="entry name" value="FOLATE SYNTHESIS PROTEINS"/>
    <property type="match status" value="1"/>
</dbReference>
<dbReference type="InterPro" id="IPR006390">
    <property type="entry name" value="DHP_synth_dom"/>
</dbReference>
<dbReference type="PATRIC" id="fig|1286631.3.peg.426"/>
<accession>A0A059KRH7</accession>
<sequence>MSTLLFRPDGAPVWRTTRHVLALDRVRIMGIVNATPDSFSDGGRDPAASLRHCETLIGQGADILDIGGESTRPGAEPVPADEEWRRIAPVLRHALTLGVAVSVDTCKPEVMRRALDLGVDIVNDIAALRAPGAVDAVAAHPSCGLCLMHMTGEPRTMQLAPHHDDVVAEVAAHLAGRVAELAARGVARERIVLDPGIGFGKRVEDNFALIRGQQALLALGLPVLAGWSRKSSLGAVTGGRPVGERMVASVAAALAAAHCGARIVRVHDVAETADALKVWQAADLLPRAET</sequence>
<evidence type="ECO:0000256" key="3">
    <source>
        <dbReference type="ARBA" id="ARBA00004763"/>
    </source>
</evidence>
<dbReference type="eggNOG" id="COG0294">
    <property type="taxonomic scope" value="Bacteria"/>
</dbReference>
<dbReference type="EC" id="2.5.1.15" evidence="4 9"/>
<keyword evidence="5 9" id="KW-0808">Transferase</keyword>
<dbReference type="PANTHER" id="PTHR20941:SF1">
    <property type="entry name" value="FOLIC ACID SYNTHESIS PROTEIN FOL1"/>
    <property type="match status" value="1"/>
</dbReference>
<dbReference type="RefSeq" id="WP_051631466.1">
    <property type="nucleotide sequence ID" value="NZ_AZRA01000009.1"/>
</dbReference>
<evidence type="ECO:0000256" key="6">
    <source>
        <dbReference type="ARBA" id="ARBA00022723"/>
    </source>
</evidence>
<evidence type="ECO:0000256" key="5">
    <source>
        <dbReference type="ARBA" id="ARBA00022679"/>
    </source>
</evidence>
<evidence type="ECO:0000256" key="2">
    <source>
        <dbReference type="ARBA" id="ARBA00001946"/>
    </source>
</evidence>
<evidence type="ECO:0000313" key="11">
    <source>
        <dbReference type="EMBL" id="KDB53970.1"/>
    </source>
</evidence>
<keyword evidence="8 9" id="KW-0289">Folate biosynthesis</keyword>
<comment type="similarity">
    <text evidence="9">Belongs to the DHPS family.</text>
</comment>
<comment type="caution">
    <text evidence="11">The sequence shown here is derived from an EMBL/GenBank/DDBJ whole genome shotgun (WGS) entry which is preliminary data.</text>
</comment>
<evidence type="ECO:0000256" key="8">
    <source>
        <dbReference type="ARBA" id="ARBA00022909"/>
    </source>
</evidence>
<dbReference type="UniPathway" id="UPA00077">
    <property type="reaction ID" value="UER00156"/>
</dbReference>
<dbReference type="Gene3D" id="3.20.20.20">
    <property type="entry name" value="Dihydropteroate synthase-like"/>
    <property type="match status" value="1"/>
</dbReference>
<dbReference type="CDD" id="cd00739">
    <property type="entry name" value="DHPS"/>
    <property type="match status" value="1"/>
</dbReference>
<organism evidence="11 12">
    <name type="scientific">Sphaerotilus natans subsp. natans DSM 6575</name>
    <dbReference type="NCBI Taxonomy" id="1286631"/>
    <lineage>
        <taxon>Bacteria</taxon>
        <taxon>Pseudomonadati</taxon>
        <taxon>Pseudomonadota</taxon>
        <taxon>Betaproteobacteria</taxon>
        <taxon>Burkholderiales</taxon>
        <taxon>Sphaerotilaceae</taxon>
        <taxon>Sphaerotilus</taxon>
    </lineage>
</organism>
<evidence type="ECO:0000256" key="4">
    <source>
        <dbReference type="ARBA" id="ARBA00012458"/>
    </source>
</evidence>
<evidence type="ECO:0000256" key="7">
    <source>
        <dbReference type="ARBA" id="ARBA00022842"/>
    </source>
</evidence>
<dbReference type="InterPro" id="IPR000489">
    <property type="entry name" value="Pterin-binding_dom"/>
</dbReference>
<evidence type="ECO:0000313" key="12">
    <source>
        <dbReference type="Proteomes" id="UP000026714"/>
    </source>
</evidence>
<comment type="catalytic activity">
    <reaction evidence="1">
        <text>(7,8-dihydropterin-6-yl)methyl diphosphate + 4-aminobenzoate = 7,8-dihydropteroate + diphosphate</text>
        <dbReference type="Rhea" id="RHEA:19949"/>
        <dbReference type="ChEBI" id="CHEBI:17836"/>
        <dbReference type="ChEBI" id="CHEBI:17839"/>
        <dbReference type="ChEBI" id="CHEBI:33019"/>
        <dbReference type="ChEBI" id="CHEBI:72950"/>
        <dbReference type="EC" id="2.5.1.15"/>
    </reaction>
</comment>
<dbReference type="SUPFAM" id="SSF51717">
    <property type="entry name" value="Dihydropteroate synthetase-like"/>
    <property type="match status" value="1"/>
</dbReference>
<protein>
    <recommendedName>
        <fullName evidence="4 9">Dihydropteroate synthase</fullName>
        <shortName evidence="9">DHPS</shortName>
        <ecNumber evidence="4 9">2.5.1.15</ecNumber>
    </recommendedName>
    <alternativeName>
        <fullName evidence="9">Dihydropteroate pyrophosphorylase</fullName>
    </alternativeName>
</protein>
<dbReference type="Pfam" id="PF00809">
    <property type="entry name" value="Pterin_bind"/>
    <property type="match status" value="1"/>
</dbReference>
<dbReference type="NCBIfam" id="TIGR01496">
    <property type="entry name" value="DHPS"/>
    <property type="match status" value="1"/>
</dbReference>
<reference evidence="11 12" key="1">
    <citation type="journal article" date="2014" name="FEMS Microbiol. Ecol.">
        <title>Sphaerotilus natans encrusted with nanoball-shaped Fe(III) oxide minerals formed by nitrate-reducing mixotrophic Fe(II) oxidation.</title>
        <authorList>
            <person name="Park S."/>
            <person name="Kim D.H."/>
            <person name="Lee J.H."/>
            <person name="Hur H.G."/>
        </authorList>
    </citation>
    <scope>NUCLEOTIDE SEQUENCE [LARGE SCALE GENOMIC DNA]</scope>
    <source>
        <strain evidence="11 12">DSM 6575</strain>
    </source>
</reference>
<comment type="function">
    <text evidence="9">Catalyzes the condensation of para-aminobenzoate (pABA) with 6-hydroxymethyl-7,8-dihydropterin diphosphate (DHPt-PP) to form 7,8-dihydropteroate (H2Pte), the immediate precursor of folate derivatives.</text>
</comment>
<dbReference type="GO" id="GO:0046872">
    <property type="term" value="F:metal ion binding"/>
    <property type="evidence" value="ECO:0007669"/>
    <property type="project" value="UniProtKB-KW"/>
</dbReference>
<comment type="pathway">
    <text evidence="3 9">Cofactor biosynthesis; tetrahydrofolate biosynthesis; 7,8-dihydrofolate from 2-amino-4-hydroxy-6-hydroxymethyl-7,8-dihydropteridine diphosphate and 4-aminobenzoate: step 1/2.</text>
</comment>
<dbReference type="InterPro" id="IPR011005">
    <property type="entry name" value="Dihydropteroate_synth-like_sf"/>
</dbReference>
<dbReference type="PROSITE" id="PS50972">
    <property type="entry name" value="PTERIN_BINDING"/>
    <property type="match status" value="1"/>
</dbReference>
<keyword evidence="12" id="KW-1185">Reference proteome</keyword>
<evidence type="ECO:0000256" key="1">
    <source>
        <dbReference type="ARBA" id="ARBA00000012"/>
    </source>
</evidence>
<dbReference type="InterPro" id="IPR045031">
    <property type="entry name" value="DHP_synth-like"/>
</dbReference>